<dbReference type="PANTHER" id="PTHR46602">
    <property type="entry name" value="PROTEIN SUPPRESSOR OF GENE SILENCING 3"/>
    <property type="match status" value="1"/>
</dbReference>
<dbReference type="GO" id="GO:0031047">
    <property type="term" value="P:regulatory ncRNA-mediated gene silencing"/>
    <property type="evidence" value="ECO:0007669"/>
    <property type="project" value="InterPro"/>
</dbReference>
<gene>
    <name evidence="1" type="ORF">K7X08_021324</name>
</gene>
<dbReference type="GO" id="GO:0051607">
    <property type="term" value="P:defense response to virus"/>
    <property type="evidence" value="ECO:0007669"/>
    <property type="project" value="InterPro"/>
</dbReference>
<proteinExistence type="predicted"/>
<sequence>MKSHEEVVRNPAMQMSEDNQQLVWFKNLAAKNQKKSKALEEILSLVNQKNRQTVEENKIIRLKMKMRYEQNKKEMEYQEQFFKEQFKMIYDARTAEEDKFENMQQEQREMFKQSFANASSTVEDHRVRAEKVEKFIKLQDKEMKSFVEEKETLIRAHEERKHKLWEEAIALEMKFDVELAKMMEKL</sequence>
<dbReference type="AlphaFoldDB" id="A0A9Q1R8Z7"/>
<dbReference type="PANTHER" id="PTHR46602:SF1">
    <property type="entry name" value="PROTEIN SUPPRESSOR OF GENE SILENCING 3"/>
    <property type="match status" value="1"/>
</dbReference>
<evidence type="ECO:0000313" key="2">
    <source>
        <dbReference type="Proteomes" id="UP001152561"/>
    </source>
</evidence>
<accession>A0A9Q1R8Z7</accession>
<dbReference type="EMBL" id="JAJAGQ010000012">
    <property type="protein sequence ID" value="KAJ8548088.1"/>
    <property type="molecule type" value="Genomic_DNA"/>
</dbReference>
<dbReference type="OrthoDB" id="1750130at2759"/>
<evidence type="ECO:0000313" key="1">
    <source>
        <dbReference type="EMBL" id="KAJ8548088.1"/>
    </source>
</evidence>
<protein>
    <submittedName>
        <fullName evidence="1">Uncharacterized protein</fullName>
    </submittedName>
</protein>
<organism evidence="1 2">
    <name type="scientific">Anisodus acutangulus</name>
    <dbReference type="NCBI Taxonomy" id="402998"/>
    <lineage>
        <taxon>Eukaryota</taxon>
        <taxon>Viridiplantae</taxon>
        <taxon>Streptophyta</taxon>
        <taxon>Embryophyta</taxon>
        <taxon>Tracheophyta</taxon>
        <taxon>Spermatophyta</taxon>
        <taxon>Magnoliopsida</taxon>
        <taxon>eudicotyledons</taxon>
        <taxon>Gunneridae</taxon>
        <taxon>Pentapetalae</taxon>
        <taxon>asterids</taxon>
        <taxon>lamiids</taxon>
        <taxon>Solanales</taxon>
        <taxon>Solanaceae</taxon>
        <taxon>Solanoideae</taxon>
        <taxon>Hyoscyameae</taxon>
        <taxon>Anisodus</taxon>
    </lineage>
</organism>
<dbReference type="Proteomes" id="UP001152561">
    <property type="component" value="Unassembled WGS sequence"/>
</dbReference>
<comment type="caution">
    <text evidence="1">The sequence shown here is derived from an EMBL/GenBank/DDBJ whole genome shotgun (WGS) entry which is preliminary data.</text>
</comment>
<reference evidence="2" key="1">
    <citation type="journal article" date="2023" name="Proc. Natl. Acad. Sci. U.S.A.">
        <title>Genomic and structural basis for evolution of tropane alkaloid biosynthesis.</title>
        <authorList>
            <person name="Wanga Y.-J."/>
            <person name="Taina T."/>
            <person name="Yua J.-Y."/>
            <person name="Lia J."/>
            <person name="Xua B."/>
            <person name="Chenc J."/>
            <person name="D'Auriad J.C."/>
            <person name="Huanga J.-P."/>
            <person name="Huanga S.-X."/>
        </authorList>
    </citation>
    <scope>NUCLEOTIDE SEQUENCE [LARGE SCALE GENOMIC DNA]</scope>
    <source>
        <strain evidence="2">cv. KIB-2019</strain>
    </source>
</reference>
<keyword evidence="2" id="KW-1185">Reference proteome</keyword>
<dbReference type="InterPro" id="IPR044287">
    <property type="entry name" value="SGS3"/>
</dbReference>
<name>A0A9Q1R8Z7_9SOLA</name>